<keyword evidence="1" id="KW-0732">Signal</keyword>
<evidence type="ECO:0000259" key="2">
    <source>
        <dbReference type="Pfam" id="PF00144"/>
    </source>
</evidence>
<feature type="signal peptide" evidence="1">
    <location>
        <begin position="1"/>
        <end position="19"/>
    </location>
</feature>
<gene>
    <name evidence="3" type="ORF">NX720_12420</name>
</gene>
<dbReference type="PANTHER" id="PTHR43283:SF7">
    <property type="entry name" value="BETA-LACTAMASE-RELATED DOMAIN-CONTAINING PROTEIN"/>
    <property type="match status" value="1"/>
</dbReference>
<dbReference type="InterPro" id="IPR050789">
    <property type="entry name" value="Diverse_Enzym_Activities"/>
</dbReference>
<protein>
    <submittedName>
        <fullName evidence="3">Beta-lactamase family protein</fullName>
    </submittedName>
</protein>
<dbReference type="EMBL" id="CP103300">
    <property type="protein sequence ID" value="UYM18664.1"/>
    <property type="molecule type" value="Genomic_DNA"/>
</dbReference>
<evidence type="ECO:0000313" key="3">
    <source>
        <dbReference type="EMBL" id="UYM18664.1"/>
    </source>
</evidence>
<dbReference type="Proteomes" id="UP001163255">
    <property type="component" value="Chromosome"/>
</dbReference>
<dbReference type="RefSeq" id="WP_262601418.1">
    <property type="nucleotide sequence ID" value="NZ_CP103300.1"/>
</dbReference>
<sequence>MKKTLLATVISMAAFGANAFTLDKADTDTLDKLAGYGITQANWDDGEFTSLTFIDSHRLLNHATMYPAKQGRTFEKSSRALDMSAPVQDVDGFELTIEELLRDRLHNRTMVVLQDGKLVHEHYWSGTNKDTLQLAQSITKSFASSLAAIAQEEGHLKFSDPIDKYLPEAKGTVIEGQPLQHALDMRTGFGLIDADNQNAYASDWDMSMAKAIGWYGEPTDWVGVQEYTKHLNKTAYEAGKKYEYHSYNTEVLGLITARATDQHWSQYFEDKIWKQGGFNSKATIFVGKDDQPMACGGLSMTTRDAATMGDIWAHDGKAQDGTQVIPKAFLDGIWAGDKEVKAAWALGKEAALADGFYKDQFRILNLDGKPWMVGIGVHGQVLAVEKESKTVVAMFGNYNVASSARFAVDGFHTALPTILNNIR</sequence>
<dbReference type="SUPFAM" id="SSF56601">
    <property type="entry name" value="beta-lactamase/transpeptidase-like"/>
    <property type="match status" value="1"/>
</dbReference>
<name>A0ABY6H3E7_9GAMM</name>
<feature type="chain" id="PRO_5047548458" evidence="1">
    <location>
        <begin position="20"/>
        <end position="423"/>
    </location>
</feature>
<dbReference type="InterPro" id="IPR012338">
    <property type="entry name" value="Beta-lactam/transpept-like"/>
</dbReference>
<dbReference type="Gene3D" id="3.40.710.10">
    <property type="entry name" value="DD-peptidase/beta-lactamase superfamily"/>
    <property type="match status" value="1"/>
</dbReference>
<dbReference type="InterPro" id="IPR001466">
    <property type="entry name" value="Beta-lactam-related"/>
</dbReference>
<organism evidence="3 4">
    <name type="scientific">Endozoicomonas euniceicola</name>
    <dbReference type="NCBI Taxonomy" id="1234143"/>
    <lineage>
        <taxon>Bacteria</taxon>
        <taxon>Pseudomonadati</taxon>
        <taxon>Pseudomonadota</taxon>
        <taxon>Gammaproteobacteria</taxon>
        <taxon>Oceanospirillales</taxon>
        <taxon>Endozoicomonadaceae</taxon>
        <taxon>Endozoicomonas</taxon>
    </lineage>
</organism>
<feature type="domain" description="Beta-lactamase-related" evidence="2">
    <location>
        <begin position="110"/>
        <end position="400"/>
    </location>
</feature>
<dbReference type="PANTHER" id="PTHR43283">
    <property type="entry name" value="BETA-LACTAMASE-RELATED"/>
    <property type="match status" value="1"/>
</dbReference>
<evidence type="ECO:0000256" key="1">
    <source>
        <dbReference type="SAM" id="SignalP"/>
    </source>
</evidence>
<reference evidence="3" key="1">
    <citation type="submission" date="2022-10" db="EMBL/GenBank/DDBJ databases">
        <title>Completed Genome Sequence of two octocoral isolated bacterium, Endozoicomonas euniceicola EF212T and Endozoicomonas gorgoniicola PS125T.</title>
        <authorList>
            <person name="Chiou Y.-J."/>
            <person name="Chen Y.-H."/>
        </authorList>
    </citation>
    <scope>NUCLEOTIDE SEQUENCE</scope>
    <source>
        <strain evidence="3">EF212</strain>
    </source>
</reference>
<accession>A0ABY6H3E7</accession>
<proteinExistence type="predicted"/>
<dbReference type="Pfam" id="PF00144">
    <property type="entry name" value="Beta-lactamase"/>
    <property type="match status" value="1"/>
</dbReference>
<evidence type="ECO:0000313" key="4">
    <source>
        <dbReference type="Proteomes" id="UP001163255"/>
    </source>
</evidence>
<keyword evidence="4" id="KW-1185">Reference proteome</keyword>